<proteinExistence type="predicted"/>
<protein>
    <submittedName>
        <fullName evidence="1">Uncharacterized protein</fullName>
    </submittedName>
</protein>
<evidence type="ECO:0000313" key="1">
    <source>
        <dbReference type="EMBL" id="DAE14488.1"/>
    </source>
</evidence>
<dbReference type="EMBL" id="BK015583">
    <property type="protein sequence ID" value="DAE14488.1"/>
    <property type="molecule type" value="Genomic_DNA"/>
</dbReference>
<organism evidence="1">
    <name type="scientific">Siphoviridae sp. ctHiz26</name>
    <dbReference type="NCBI Taxonomy" id="2825423"/>
    <lineage>
        <taxon>Viruses</taxon>
        <taxon>Duplodnaviria</taxon>
        <taxon>Heunggongvirae</taxon>
        <taxon>Uroviricota</taxon>
        <taxon>Caudoviricetes</taxon>
    </lineage>
</organism>
<reference evidence="1" key="1">
    <citation type="journal article" date="2021" name="Proc. Natl. Acad. Sci. U.S.A.">
        <title>A Catalog of Tens of Thousands of Viruses from Human Metagenomes Reveals Hidden Associations with Chronic Diseases.</title>
        <authorList>
            <person name="Tisza M.J."/>
            <person name="Buck C.B."/>
        </authorList>
    </citation>
    <scope>NUCLEOTIDE SEQUENCE</scope>
    <source>
        <strain evidence="1">CtHiz26</strain>
    </source>
</reference>
<sequence length="50" mass="6032">MQSYAHFAIRQIFYYNFMLTSTFSKYFIDLHQLVCNICCIFAKDKLHPGY</sequence>
<accession>A0A8S5Q5Y4</accession>
<name>A0A8S5Q5Y4_9CAUD</name>